<evidence type="ECO:0000256" key="1">
    <source>
        <dbReference type="SAM" id="MobiDB-lite"/>
    </source>
</evidence>
<evidence type="ECO:0000313" key="3">
    <source>
        <dbReference type="Proteomes" id="UP001066276"/>
    </source>
</evidence>
<protein>
    <submittedName>
        <fullName evidence="2">Uncharacterized protein</fullName>
    </submittedName>
</protein>
<feature type="compositionally biased region" description="Gly residues" evidence="1">
    <location>
        <begin position="96"/>
        <end position="110"/>
    </location>
</feature>
<accession>A0AAV7KW09</accession>
<proteinExistence type="predicted"/>
<dbReference type="EMBL" id="JANPWB010000016">
    <property type="protein sequence ID" value="KAJ1083666.1"/>
    <property type="molecule type" value="Genomic_DNA"/>
</dbReference>
<gene>
    <name evidence="2" type="ORF">NDU88_003821</name>
</gene>
<reference evidence="2" key="1">
    <citation type="journal article" date="2022" name="bioRxiv">
        <title>Sequencing and chromosome-scale assembly of the giantPleurodeles waltlgenome.</title>
        <authorList>
            <person name="Brown T."/>
            <person name="Elewa A."/>
            <person name="Iarovenko S."/>
            <person name="Subramanian E."/>
            <person name="Araus A.J."/>
            <person name="Petzold A."/>
            <person name="Susuki M."/>
            <person name="Suzuki K.-i.T."/>
            <person name="Hayashi T."/>
            <person name="Toyoda A."/>
            <person name="Oliveira C."/>
            <person name="Osipova E."/>
            <person name="Leigh N.D."/>
            <person name="Simon A."/>
            <person name="Yun M.H."/>
        </authorList>
    </citation>
    <scope>NUCLEOTIDE SEQUENCE</scope>
    <source>
        <strain evidence="2">20211129_DDA</strain>
        <tissue evidence="2">Liver</tissue>
    </source>
</reference>
<dbReference type="AlphaFoldDB" id="A0AAV7KW09"/>
<dbReference type="Proteomes" id="UP001066276">
    <property type="component" value="Chromosome 12"/>
</dbReference>
<sequence>MRILIGQVAFEFSEPRSAFRSTGEHPALSFYYLIIRLSGSRAFCSNIKFAAERQNSPQRSHFRDVEEHYSPARRKEIVASSQKKHSYQDLDEAEFGDGGVRGGGKPGTGADGLHKWDEITKEQTVLDYVEGELEEGDICEVGDTESDC</sequence>
<evidence type="ECO:0000313" key="2">
    <source>
        <dbReference type="EMBL" id="KAJ1083666.1"/>
    </source>
</evidence>
<organism evidence="2 3">
    <name type="scientific">Pleurodeles waltl</name>
    <name type="common">Iberian ribbed newt</name>
    <dbReference type="NCBI Taxonomy" id="8319"/>
    <lineage>
        <taxon>Eukaryota</taxon>
        <taxon>Metazoa</taxon>
        <taxon>Chordata</taxon>
        <taxon>Craniata</taxon>
        <taxon>Vertebrata</taxon>
        <taxon>Euteleostomi</taxon>
        <taxon>Amphibia</taxon>
        <taxon>Batrachia</taxon>
        <taxon>Caudata</taxon>
        <taxon>Salamandroidea</taxon>
        <taxon>Salamandridae</taxon>
        <taxon>Pleurodelinae</taxon>
        <taxon>Pleurodeles</taxon>
    </lineage>
</organism>
<feature type="region of interest" description="Disordered" evidence="1">
    <location>
        <begin position="73"/>
        <end position="116"/>
    </location>
</feature>
<keyword evidence="3" id="KW-1185">Reference proteome</keyword>
<name>A0AAV7KW09_PLEWA</name>
<comment type="caution">
    <text evidence="2">The sequence shown here is derived from an EMBL/GenBank/DDBJ whole genome shotgun (WGS) entry which is preliminary data.</text>
</comment>